<protein>
    <recommendedName>
        <fullName evidence="1">HNH nuclease domain-containing protein</fullName>
    </recommendedName>
</protein>
<name>A0ABM8Y1W5_9BURK</name>
<dbReference type="InterPro" id="IPR003615">
    <property type="entry name" value="HNH_nuc"/>
</dbReference>
<reference evidence="2 3" key="1">
    <citation type="submission" date="2021-08" db="EMBL/GenBank/DDBJ databases">
        <authorList>
            <person name="Peeters C."/>
        </authorList>
    </citation>
    <scope>NUCLEOTIDE SEQUENCE [LARGE SCALE GENOMIC DNA]</scope>
    <source>
        <strain evidence="2 3">LMG 32289</strain>
    </source>
</reference>
<organism evidence="2 3">
    <name type="scientific">Cupriavidus pampae</name>
    <dbReference type="NCBI Taxonomy" id="659251"/>
    <lineage>
        <taxon>Bacteria</taxon>
        <taxon>Pseudomonadati</taxon>
        <taxon>Pseudomonadota</taxon>
        <taxon>Betaproteobacteria</taxon>
        <taxon>Burkholderiales</taxon>
        <taxon>Burkholderiaceae</taxon>
        <taxon>Cupriavidus</taxon>
    </lineage>
</organism>
<evidence type="ECO:0000313" key="2">
    <source>
        <dbReference type="EMBL" id="CAG9186724.1"/>
    </source>
</evidence>
<feature type="domain" description="HNH nuclease" evidence="1">
    <location>
        <begin position="210"/>
        <end position="262"/>
    </location>
</feature>
<dbReference type="RefSeq" id="WP_223995747.1">
    <property type="nucleotide sequence ID" value="NZ_CAJZAG010000020.1"/>
</dbReference>
<gene>
    <name evidence="2" type="ORF">LMG32289_06585</name>
</gene>
<dbReference type="EMBL" id="CAJZAG010000020">
    <property type="protein sequence ID" value="CAG9186724.1"/>
    <property type="molecule type" value="Genomic_DNA"/>
</dbReference>
<sequence>MGQELERDGAIAFYWVNVGKTIKEVLKGSFLWAPKESRTKSGKPRRLEHWDNVATVRSGDIIFCCHDQVISHIAQATHNAYSKERPATRSFSEWEKTGNRVDVELHKLETPIHRDDIAAGFVSLYDQQCKPSIFTRDATITQIYMSMLPKEAGVYLLELADLMKQFEADFVDRVVAKRKLSKTTKETIVRARIGQGPFRADLLRRWNRKCSLTGLSNTDLLIASHIHAWTLSDNDQRIDPDNGLLLAPHIDRLFDRGLISFDDDGQLLISPTLKQGDCELLALDKYTKLRHITAENRRYMALHRDRHGFEQS</sequence>
<evidence type="ECO:0000313" key="3">
    <source>
        <dbReference type="Proteomes" id="UP000706525"/>
    </source>
</evidence>
<dbReference type="Pfam" id="PF13391">
    <property type="entry name" value="HNH_2"/>
    <property type="match status" value="1"/>
</dbReference>
<evidence type="ECO:0000259" key="1">
    <source>
        <dbReference type="Pfam" id="PF13391"/>
    </source>
</evidence>
<dbReference type="Proteomes" id="UP000706525">
    <property type="component" value="Unassembled WGS sequence"/>
</dbReference>
<proteinExistence type="predicted"/>
<accession>A0ABM8Y1W5</accession>
<comment type="caution">
    <text evidence="2">The sequence shown here is derived from an EMBL/GenBank/DDBJ whole genome shotgun (WGS) entry which is preliminary data.</text>
</comment>
<keyword evidence="3" id="KW-1185">Reference proteome</keyword>